<dbReference type="Gene3D" id="2.60.200.20">
    <property type="match status" value="1"/>
</dbReference>
<gene>
    <name evidence="5" type="ORF">CBZ_03210</name>
</gene>
<feature type="transmembrane region" description="Helical" evidence="3">
    <location>
        <begin position="12"/>
        <end position="32"/>
    </location>
</feature>
<dbReference type="AlphaFoldDB" id="A0A402DMB1"/>
<evidence type="ECO:0000256" key="1">
    <source>
        <dbReference type="ARBA" id="ARBA00022553"/>
    </source>
</evidence>
<feature type="region of interest" description="Disordered" evidence="2">
    <location>
        <begin position="41"/>
        <end position="97"/>
    </location>
</feature>
<feature type="compositionally biased region" description="Pro residues" evidence="2">
    <location>
        <begin position="70"/>
        <end position="80"/>
    </location>
</feature>
<keyword evidence="1" id="KW-0597">Phosphoprotein</keyword>
<dbReference type="InterPro" id="IPR050923">
    <property type="entry name" value="Cell_Proc_Reg/RNA_Proc"/>
</dbReference>
<accession>A0A402DMB1</accession>
<keyword evidence="6" id="KW-1185">Reference proteome</keyword>
<reference evidence="5 6" key="1">
    <citation type="submission" date="2019-01" db="EMBL/GenBank/DDBJ databases">
        <title>Draft genome sequence of Cellulomonas takizawaensis strain TKZ-21.</title>
        <authorList>
            <person name="Yamamura H."/>
            <person name="Hayashi T."/>
            <person name="Hamada M."/>
            <person name="Serisawa Y."/>
            <person name="Matsuyama K."/>
            <person name="Nakagawa Y."/>
            <person name="Otoguro M."/>
            <person name="Yanagida F."/>
            <person name="Hayakawa M."/>
        </authorList>
    </citation>
    <scope>NUCLEOTIDE SEQUENCE [LARGE SCALE GENOMIC DNA]</scope>
    <source>
        <strain evidence="5 6">NBRC12680</strain>
    </source>
</reference>
<keyword evidence="3" id="KW-1133">Transmembrane helix</keyword>
<dbReference type="PROSITE" id="PS50006">
    <property type="entry name" value="FHA_DOMAIN"/>
    <property type="match status" value="1"/>
</dbReference>
<feature type="compositionally biased region" description="Low complexity" evidence="2">
    <location>
        <begin position="49"/>
        <end position="69"/>
    </location>
</feature>
<feature type="domain" description="FHA" evidence="4">
    <location>
        <begin position="116"/>
        <end position="165"/>
    </location>
</feature>
<dbReference type="InterPro" id="IPR000253">
    <property type="entry name" value="FHA_dom"/>
</dbReference>
<dbReference type="InterPro" id="IPR008984">
    <property type="entry name" value="SMAD_FHA_dom_sf"/>
</dbReference>
<evidence type="ECO:0000313" key="5">
    <source>
        <dbReference type="EMBL" id="GCE75265.1"/>
    </source>
</evidence>
<protein>
    <submittedName>
        <fullName evidence="5">Phosphopeptide-binding protein</fullName>
    </submittedName>
</protein>
<dbReference type="OrthoDB" id="277520at2"/>
<organism evidence="5 6">
    <name type="scientific">Cellulomonas biazotea</name>
    <dbReference type="NCBI Taxonomy" id="1709"/>
    <lineage>
        <taxon>Bacteria</taxon>
        <taxon>Bacillati</taxon>
        <taxon>Actinomycetota</taxon>
        <taxon>Actinomycetes</taxon>
        <taxon>Micrococcales</taxon>
        <taxon>Cellulomonadaceae</taxon>
        <taxon>Cellulomonas</taxon>
    </lineage>
</organism>
<keyword evidence="3" id="KW-0812">Transmembrane</keyword>
<dbReference type="RefSeq" id="WP_130779893.1">
    <property type="nucleotide sequence ID" value="NZ_BIMR01000018.1"/>
</dbReference>
<dbReference type="Pfam" id="PF00498">
    <property type="entry name" value="FHA"/>
    <property type="match status" value="1"/>
</dbReference>
<proteinExistence type="predicted"/>
<evidence type="ECO:0000256" key="3">
    <source>
        <dbReference type="SAM" id="Phobius"/>
    </source>
</evidence>
<keyword evidence="3" id="KW-0472">Membrane</keyword>
<dbReference type="SUPFAM" id="SSF49879">
    <property type="entry name" value="SMAD/FHA domain"/>
    <property type="match status" value="1"/>
</dbReference>
<comment type="caution">
    <text evidence="5">The sequence shown here is derived from an EMBL/GenBank/DDBJ whole genome shotgun (WGS) entry which is preliminary data.</text>
</comment>
<dbReference type="Proteomes" id="UP000289954">
    <property type="component" value="Unassembled WGS sequence"/>
</dbReference>
<evidence type="ECO:0000256" key="2">
    <source>
        <dbReference type="SAM" id="MobiDB-lite"/>
    </source>
</evidence>
<evidence type="ECO:0000259" key="4">
    <source>
        <dbReference type="PROSITE" id="PS50006"/>
    </source>
</evidence>
<dbReference type="PANTHER" id="PTHR23308">
    <property type="entry name" value="NUCLEAR INHIBITOR OF PROTEIN PHOSPHATASE-1"/>
    <property type="match status" value="1"/>
</dbReference>
<evidence type="ECO:0000313" key="6">
    <source>
        <dbReference type="Proteomes" id="UP000289954"/>
    </source>
</evidence>
<sequence>MSEVTITLLRLGYLALLWVLVLSAISVLRRDLYGTRITDRRRANKASTPVRPQPAEAAAVAPAAAAAPAAPAPVTGPPTGPTRVPRSARSGSGPRKLVVTEGPLRGTIVPLGTAPVLIGRAPSCTLVLDDDYSSSRHARVFPQDGQWFVEDLGSTNGTFLADQRVDGPIPLPTGTPVRVGQSVLELQR</sequence>
<dbReference type="EMBL" id="BIMR01000018">
    <property type="protein sequence ID" value="GCE75265.1"/>
    <property type="molecule type" value="Genomic_DNA"/>
</dbReference>
<dbReference type="SMART" id="SM00240">
    <property type="entry name" value="FHA"/>
    <property type="match status" value="1"/>
</dbReference>
<name>A0A402DMB1_9CELL</name>